<dbReference type="Proteomes" id="UP001239462">
    <property type="component" value="Unassembled WGS sequence"/>
</dbReference>
<keyword evidence="2" id="KW-1185">Reference proteome</keyword>
<protein>
    <recommendedName>
        <fullName evidence="3">DUF4145 domain-containing protein</fullName>
    </recommendedName>
</protein>
<dbReference type="RefSeq" id="WP_289162570.1">
    <property type="nucleotide sequence ID" value="NZ_JASZZN010000003.1"/>
</dbReference>
<dbReference type="EMBL" id="JASZZN010000003">
    <property type="protein sequence ID" value="MDM4014987.1"/>
    <property type="molecule type" value="Genomic_DNA"/>
</dbReference>
<evidence type="ECO:0008006" key="3">
    <source>
        <dbReference type="Google" id="ProtNLM"/>
    </source>
</evidence>
<accession>A0ABT7PES6</accession>
<reference evidence="1 2" key="1">
    <citation type="submission" date="2023-06" db="EMBL/GenBank/DDBJ databases">
        <title>Roseiconus lacunae JC819 isolated from Gulf of Mannar region, Tamil Nadu.</title>
        <authorList>
            <person name="Pk S."/>
            <person name="Ch S."/>
            <person name="Ch V.R."/>
        </authorList>
    </citation>
    <scope>NUCLEOTIDE SEQUENCE [LARGE SCALE GENOMIC DNA]</scope>
    <source>
        <strain evidence="1 2">JC819</strain>
    </source>
</reference>
<comment type="caution">
    <text evidence="1">The sequence shown here is derived from an EMBL/GenBank/DDBJ whole genome shotgun (WGS) entry which is preliminary data.</text>
</comment>
<organism evidence="1 2">
    <name type="scientific">Roseiconus lacunae</name>
    <dbReference type="NCBI Taxonomy" id="2605694"/>
    <lineage>
        <taxon>Bacteria</taxon>
        <taxon>Pseudomonadati</taxon>
        <taxon>Planctomycetota</taxon>
        <taxon>Planctomycetia</taxon>
        <taxon>Pirellulales</taxon>
        <taxon>Pirellulaceae</taxon>
        <taxon>Roseiconus</taxon>
    </lineage>
</organism>
<name>A0ABT7PES6_9BACT</name>
<proteinExistence type="predicted"/>
<sequence length="137" mass="15127">MLGTLEAALSDFQEGYLFDVKRLITGDVFSDILDQSQHLLHSGYHQAAMVLGGAVLEDTLRSLCSRHDIDTPSKPKLDKMNADLAKAGCYTKLVQKRITGIADVRNSAAHGKWDEFSEDDVRDALSWIVRFVGDNCG</sequence>
<evidence type="ECO:0000313" key="1">
    <source>
        <dbReference type="EMBL" id="MDM4014987.1"/>
    </source>
</evidence>
<gene>
    <name evidence="1" type="ORF">QTN89_06070</name>
</gene>
<evidence type="ECO:0000313" key="2">
    <source>
        <dbReference type="Proteomes" id="UP001239462"/>
    </source>
</evidence>